<comment type="subcellular location">
    <subcellularLocation>
        <location evidence="2">Mitochondrion matrix</location>
    </subcellularLocation>
</comment>
<keyword evidence="6" id="KW-0630">Potassium</keyword>
<dbReference type="AlphaFoldDB" id="A0AA88GQA5"/>
<dbReference type="RefSeq" id="XP_044548206.1">
    <property type="nucleotide sequence ID" value="XM_044694821.1"/>
</dbReference>
<comment type="caution">
    <text evidence="11">The sequence shown here is derived from an EMBL/GenBank/DDBJ whole genome shotgun (WGS) entry which is preliminary data.</text>
</comment>
<evidence type="ECO:0000256" key="3">
    <source>
        <dbReference type="ARBA" id="ARBA00008646"/>
    </source>
</evidence>
<evidence type="ECO:0000256" key="4">
    <source>
        <dbReference type="ARBA" id="ARBA00022723"/>
    </source>
</evidence>
<evidence type="ECO:0000256" key="8">
    <source>
        <dbReference type="ARBA" id="ARBA00023128"/>
    </source>
</evidence>
<organism evidence="11 12">
    <name type="scientific">Naegleria lovaniensis</name>
    <name type="common">Amoeba</name>
    <dbReference type="NCBI Taxonomy" id="51637"/>
    <lineage>
        <taxon>Eukaryota</taxon>
        <taxon>Discoba</taxon>
        <taxon>Heterolobosea</taxon>
        <taxon>Tetramitia</taxon>
        <taxon>Eutetramitia</taxon>
        <taxon>Vahlkampfiidae</taxon>
        <taxon>Naegleria</taxon>
    </lineage>
</organism>
<keyword evidence="4" id="KW-0479">Metal-binding</keyword>
<accession>A0AA88GQA5</accession>
<evidence type="ECO:0000256" key="6">
    <source>
        <dbReference type="ARBA" id="ARBA00022958"/>
    </source>
</evidence>
<dbReference type="PANTHER" id="PTHR43380">
    <property type="entry name" value="2-OXOISOVALERATE DEHYDROGENASE SUBUNIT ALPHA, MITOCHONDRIAL"/>
    <property type="match status" value="1"/>
</dbReference>
<evidence type="ECO:0000256" key="5">
    <source>
        <dbReference type="ARBA" id="ARBA00022946"/>
    </source>
</evidence>
<reference evidence="11 12" key="1">
    <citation type="journal article" date="2018" name="BMC Genomics">
        <title>The genome of Naegleria lovaniensis, the basis for a comparative approach to unravel pathogenicity factors of the human pathogenic amoeba N. fowleri.</title>
        <authorList>
            <person name="Liechti N."/>
            <person name="Schurch N."/>
            <person name="Bruggmann R."/>
            <person name="Wittwer M."/>
        </authorList>
    </citation>
    <scope>NUCLEOTIDE SEQUENCE [LARGE SCALE GENOMIC DNA]</scope>
    <source>
        <strain evidence="11 12">ATCC 30569</strain>
    </source>
</reference>
<dbReference type="Proteomes" id="UP000816034">
    <property type="component" value="Unassembled WGS sequence"/>
</dbReference>
<keyword evidence="9" id="KW-0786">Thiamine pyrophosphate</keyword>
<keyword evidence="8" id="KW-0496">Mitochondrion</keyword>
<dbReference type="InterPro" id="IPR029061">
    <property type="entry name" value="THDP-binding"/>
</dbReference>
<comment type="cofactor">
    <cofactor evidence="1 9">
        <name>thiamine diphosphate</name>
        <dbReference type="ChEBI" id="CHEBI:58937"/>
    </cofactor>
</comment>
<dbReference type="EMBL" id="PYSW02000023">
    <property type="protein sequence ID" value="KAG2382527.1"/>
    <property type="molecule type" value="Genomic_DNA"/>
</dbReference>
<gene>
    <name evidence="11" type="ORF">C9374_005107</name>
</gene>
<dbReference type="GO" id="GO:0046872">
    <property type="term" value="F:metal ion binding"/>
    <property type="evidence" value="ECO:0007669"/>
    <property type="project" value="UniProtKB-KW"/>
</dbReference>
<name>A0AA88GQA5_NAELO</name>
<sequence>MQKASSVVMRKSFKSCTTHLLKTSLISTAGSSAHQLGKRFYATSCISTPNKPCYPGAVNATFTHNLEFRSSLNPDGTPFPIFSIMSNDGEIVNEKAFKEIDYTPEQVVDLYKTMIRLETMDDILYNAQRQGRVSFYMTNYGEEALQVGSASALSPDDMIFAQYREAGVLMHRGFTLSEFLNQCFSTIEDYGKGRQMPVHYGSKKLNFQTISSPLGTQIPQAAGAGYVYRIQNSPQVCACYFGEGAASEGDFHAALNFASTLSCQTLFICRNNGFAISTPTRDQYHGDGIVARGIGYGMPSIRVDGNDLFAVYYATKQARQLSIESKGPVLVEFMTYRAGHHSTSDDASRYRSNEELMYWRNEQNPIIRVRKYLEKKQLWNDELEKTERDTNRKTVLSLLAKVEHAEKPHLDELVKDVFDSVPPILQQQREWTENIVKKYPEVFEGH</sequence>
<dbReference type="InterPro" id="IPR001017">
    <property type="entry name" value="DH_E1"/>
</dbReference>
<comment type="similarity">
    <text evidence="3 9">Belongs to the BCKDHA family.</text>
</comment>
<dbReference type="GO" id="GO:0003863">
    <property type="term" value="F:branched-chain 2-oxo acid dehydrogenase activity"/>
    <property type="evidence" value="ECO:0007669"/>
    <property type="project" value="UniProtKB-EC"/>
</dbReference>
<dbReference type="PANTHER" id="PTHR43380:SF1">
    <property type="entry name" value="2-OXOISOVALERATE DEHYDROGENASE SUBUNIT ALPHA, MITOCHONDRIAL"/>
    <property type="match status" value="1"/>
</dbReference>
<dbReference type="Gene3D" id="3.40.50.970">
    <property type="match status" value="1"/>
</dbReference>
<evidence type="ECO:0000256" key="7">
    <source>
        <dbReference type="ARBA" id="ARBA00023002"/>
    </source>
</evidence>
<dbReference type="InterPro" id="IPR050771">
    <property type="entry name" value="Alpha-ketoacid_DH_E1_comp"/>
</dbReference>
<evidence type="ECO:0000259" key="10">
    <source>
        <dbReference type="Pfam" id="PF00676"/>
    </source>
</evidence>
<dbReference type="SUPFAM" id="SSF52518">
    <property type="entry name" value="Thiamin diphosphate-binding fold (THDP-binding)"/>
    <property type="match status" value="1"/>
</dbReference>
<evidence type="ECO:0000256" key="2">
    <source>
        <dbReference type="ARBA" id="ARBA00004305"/>
    </source>
</evidence>
<dbReference type="EC" id="1.2.4.4" evidence="9"/>
<dbReference type="GeneID" id="68097562"/>
<keyword evidence="5" id="KW-0809">Transit peptide</keyword>
<feature type="domain" description="Dehydrogenase E1 component" evidence="10">
    <location>
        <begin position="111"/>
        <end position="409"/>
    </location>
</feature>
<dbReference type="GO" id="GO:0009083">
    <property type="term" value="P:branched-chain amino acid catabolic process"/>
    <property type="evidence" value="ECO:0007669"/>
    <property type="project" value="TreeGrafter"/>
</dbReference>
<dbReference type="GO" id="GO:0005759">
    <property type="term" value="C:mitochondrial matrix"/>
    <property type="evidence" value="ECO:0007669"/>
    <property type="project" value="UniProtKB-SubCell"/>
</dbReference>
<keyword evidence="7 9" id="KW-0560">Oxidoreductase</keyword>
<evidence type="ECO:0000313" key="12">
    <source>
        <dbReference type="Proteomes" id="UP000816034"/>
    </source>
</evidence>
<dbReference type="CDD" id="cd02000">
    <property type="entry name" value="TPP_E1_PDC_ADC_BCADC"/>
    <property type="match status" value="1"/>
</dbReference>
<proteinExistence type="inferred from homology"/>
<comment type="function">
    <text evidence="9">The branched-chain alpha-keto dehydrogenase complex catalyzes the overall conversion of alpha-keto acids to acyl-CoA and CO(2). It contains multiple copies of three enzymatic components: branched-chain alpha-keto acid decarboxylase (E1), lipoamide acyltransferase (E2) and lipoamide dehydrogenase (E3).</text>
</comment>
<keyword evidence="12" id="KW-1185">Reference proteome</keyword>
<dbReference type="Pfam" id="PF00676">
    <property type="entry name" value="E1_dh"/>
    <property type="match status" value="1"/>
</dbReference>
<comment type="catalytic activity">
    <reaction evidence="9">
        <text>N(6)-[(R)-lipoyl]-L-lysyl-[protein] + 3-methyl-2-oxobutanoate + H(+) = N(6)-[(R)-S(8)-2-methylpropanoyldihydrolipoyl]-L-lysyl-[protein] + CO2</text>
        <dbReference type="Rhea" id="RHEA:13457"/>
        <dbReference type="Rhea" id="RHEA-COMP:10474"/>
        <dbReference type="Rhea" id="RHEA-COMP:10497"/>
        <dbReference type="ChEBI" id="CHEBI:11851"/>
        <dbReference type="ChEBI" id="CHEBI:15378"/>
        <dbReference type="ChEBI" id="CHEBI:16526"/>
        <dbReference type="ChEBI" id="CHEBI:83099"/>
        <dbReference type="ChEBI" id="CHEBI:83142"/>
        <dbReference type="EC" id="1.2.4.4"/>
    </reaction>
</comment>
<evidence type="ECO:0000256" key="1">
    <source>
        <dbReference type="ARBA" id="ARBA00001964"/>
    </source>
</evidence>
<evidence type="ECO:0000313" key="11">
    <source>
        <dbReference type="EMBL" id="KAG2382527.1"/>
    </source>
</evidence>
<dbReference type="FunFam" id="3.40.50.970:FF:000015">
    <property type="entry name" value="2-oxoisovalerate dehydrogenase subunit alpha"/>
    <property type="match status" value="1"/>
</dbReference>
<protein>
    <recommendedName>
        <fullName evidence="9">2-oxoisovalerate dehydrogenase subunit alpha</fullName>
        <ecNumber evidence="9">1.2.4.4</ecNumber>
    </recommendedName>
    <alternativeName>
        <fullName evidence="9">Branched-chain alpha-keto acid dehydrogenase E1 component alpha chain</fullName>
    </alternativeName>
</protein>
<evidence type="ECO:0000256" key="9">
    <source>
        <dbReference type="RuleBase" id="RU365014"/>
    </source>
</evidence>